<gene>
    <name evidence="1" type="ORF">CARN2_1430</name>
</gene>
<sequence>MSPQRKADRLSIMKGNGCAIPLLPIPSPLESPS</sequence>
<protein>
    <submittedName>
        <fullName evidence="1">23S ribosomal RNA G745 methyltransferase</fullName>
        <ecNumber evidence="1">2.1.1.51</ecNumber>
    </submittedName>
</protein>
<dbReference type="GO" id="GO:0032259">
    <property type="term" value="P:methylation"/>
    <property type="evidence" value="ECO:0007669"/>
    <property type="project" value="UniProtKB-KW"/>
</dbReference>
<comment type="caution">
    <text evidence="1">The sequence shown here is derived from an EMBL/GenBank/DDBJ whole genome shotgun (WGS) entry which is preliminary data.</text>
</comment>
<reference evidence="1" key="1">
    <citation type="submission" date="2009-10" db="EMBL/GenBank/DDBJ databases">
        <title>Diversity of trophic interactions inside an arsenic-rich microbial ecosystem.</title>
        <authorList>
            <person name="Bertin P.N."/>
            <person name="Heinrich-Salmeron A."/>
            <person name="Pelletier E."/>
            <person name="Goulhen-Chollet F."/>
            <person name="Arsene-Ploetze F."/>
            <person name="Gallien S."/>
            <person name="Calteau A."/>
            <person name="Vallenet D."/>
            <person name="Casiot C."/>
            <person name="Chane-Woon-Ming B."/>
            <person name="Giloteaux L."/>
            <person name="Barakat M."/>
            <person name="Bonnefoy V."/>
            <person name="Bruneel O."/>
            <person name="Chandler M."/>
            <person name="Cleiss J."/>
            <person name="Duran R."/>
            <person name="Elbaz-Poulichet F."/>
            <person name="Fonknechten N."/>
            <person name="Lauga B."/>
            <person name="Mornico D."/>
            <person name="Ortet P."/>
            <person name="Schaeffer C."/>
            <person name="Siguier P."/>
            <person name="Alexander Thil Smith A."/>
            <person name="Van Dorsselaer A."/>
            <person name="Weissenbach J."/>
            <person name="Medigue C."/>
            <person name="Le Paslier D."/>
        </authorList>
    </citation>
    <scope>NUCLEOTIDE SEQUENCE</scope>
</reference>
<dbReference type="EC" id="2.1.1.51" evidence="1"/>
<evidence type="ECO:0000313" key="1">
    <source>
        <dbReference type="EMBL" id="CBH96571.1"/>
    </source>
</evidence>
<name>E6PNR9_9ZZZZ</name>
<proteinExistence type="predicted"/>
<dbReference type="EMBL" id="CABM01000027">
    <property type="protein sequence ID" value="CBH96571.1"/>
    <property type="molecule type" value="Genomic_DNA"/>
</dbReference>
<dbReference type="AlphaFoldDB" id="E6PNR9"/>
<keyword evidence="1" id="KW-0808">Transferase</keyword>
<organism evidence="1">
    <name type="scientific">mine drainage metagenome</name>
    <dbReference type="NCBI Taxonomy" id="410659"/>
    <lineage>
        <taxon>unclassified sequences</taxon>
        <taxon>metagenomes</taxon>
        <taxon>ecological metagenomes</taxon>
    </lineage>
</organism>
<keyword evidence="1" id="KW-0489">Methyltransferase</keyword>
<accession>E6PNR9</accession>
<dbReference type="GO" id="GO:0008168">
    <property type="term" value="F:methyltransferase activity"/>
    <property type="evidence" value="ECO:0007669"/>
    <property type="project" value="UniProtKB-KW"/>
</dbReference>